<reference evidence="1" key="1">
    <citation type="submission" date="2024-01" db="EMBL/GenBank/DDBJ databases">
        <title>Sequencing the genomes of a sandfly, Sergentomyia squamirostris, and its two endosymbionts.</title>
        <authorList>
            <person name="Itokawa K."/>
            <person name="Sanjoba C."/>
        </authorList>
    </citation>
    <scope>NUCLEOTIDE SEQUENCE</scope>
    <source>
        <strain evidence="1">RiSSQ</strain>
    </source>
</reference>
<name>A0AAT9G7T7_9RICK</name>
<dbReference type="EMBL" id="AP029170">
    <property type="protein sequence ID" value="BFD45890.1"/>
    <property type="molecule type" value="Genomic_DNA"/>
</dbReference>
<evidence type="ECO:0000313" key="1">
    <source>
        <dbReference type="EMBL" id="BFD45890.1"/>
    </source>
</evidence>
<dbReference type="AlphaFoldDB" id="A0AAT9G7T7"/>
<gene>
    <name evidence="1" type="ORF">DMENIID0002_05360</name>
</gene>
<organism evidence="1">
    <name type="scientific">Candidatus Tisiphia endosymbiont of Sergentomyia squamirostris</name>
    <dbReference type="NCBI Taxonomy" id="3113639"/>
    <lineage>
        <taxon>Bacteria</taxon>
        <taxon>Pseudomonadati</taxon>
        <taxon>Pseudomonadota</taxon>
        <taxon>Alphaproteobacteria</taxon>
        <taxon>Rickettsiales</taxon>
        <taxon>Rickettsiaceae</taxon>
        <taxon>Rickettsieae</taxon>
        <taxon>Candidatus Tisiphia</taxon>
    </lineage>
</organism>
<proteinExistence type="predicted"/>
<accession>A0AAT9G7T7</accession>
<sequence>MHKKGGGLCLEDEDWLTGFQNDGNKYCGSYNDYYNNNSDNDSAYASCSDTSYSDNSVLLGGEYTPPNS</sequence>
<protein>
    <submittedName>
        <fullName evidence="1">Uncharacterized protein</fullName>
    </submittedName>
</protein>